<sequence length="779" mass="88924">VDDGLYTEPTKKRRRSDRDQRFRAFPSVEQSALKEYEKLESRTRRVLSNTYQKLIHSVFLDDSIPNGVKYLINRLLALIEKPSLDPIYIGLFGSTGAGKSSLINAIIQQAMFLPVSGESICTSCIVQVSSGSCEQYEAKIHLLSDQEWKEELKNLTKLLHRTEELDREEADAWDRDDAMEEAIWKLQMLYGNGAERKNYEELLRAKPKGKIPTSRIITLKAEEAGELSVKLDPYIRTHRRDLDGESPETQIWPLIKYVEVTLPKSEMIPEGVVLVDIPGTGDFNSKRDEMWKKTIDKCSVIWVISDIERVSGGRAHEDLLNESIKACQRGFCRDIALVVTKTDKLHLPEYLRYLVGLAAIQSQREAILERNGVIKLQKNRILKEKLKTKLPMDSKVLEASDLVYTVSAQEYWQQALLTEEETEIPKLRGYIRKSLLDKKRRMVTEYVTEAFGLLLLTDSFNCMENLPNEHLCMSGLRRFVEEKIQLLEKAIDQCFAHMERPLQEGVRNAKASYRRILGACLVRSRGNQGFHQTLKAVCLKNGIYASRTLTRIDLNEAITQPIYDQIDPVFGGIFRAGKPTGSALLPHVEAFKHSLQEKMMEIGVRSGWKYDSYKKSFLIQEISAILGGLEGYILRKKRRIYESLTTSVQNDLKPCYEEAAQIAGKKACERMKDVIRRGVDQQVAEGMFERAQERMQHQFQQLKNGMTEKVKGSIATMLTLASSQGDGLYKELADVKSEYKEMEKLHRGLREVAENAVLRRGMQDFLLKMSPSKGVPPKA</sequence>
<keyword evidence="3" id="KW-0378">Hydrolase</keyword>
<accession>A0A6G1ARR9</accession>
<evidence type="ECO:0000256" key="4">
    <source>
        <dbReference type="ARBA" id="ARBA00023054"/>
    </source>
</evidence>
<dbReference type="PANTHER" id="PTHR47308:SF1">
    <property type="entry name" value="NUCLEAR GTPASE SLIP-GC"/>
    <property type="match status" value="1"/>
</dbReference>
<dbReference type="EMBL" id="VOAJ01004068">
    <property type="protein sequence ID" value="KAF0878267.1"/>
    <property type="molecule type" value="Genomic_DNA"/>
</dbReference>
<dbReference type="Pfam" id="PF00350">
    <property type="entry name" value="Dynamin_N"/>
    <property type="match status" value="1"/>
</dbReference>
<evidence type="ECO:0000256" key="1">
    <source>
        <dbReference type="ARBA" id="ARBA00004324"/>
    </source>
</evidence>
<protein>
    <recommendedName>
        <fullName evidence="8">Nuclear GTPase SLIP-GC</fullName>
    </recommendedName>
    <alternativeName>
        <fullName evidence="9">Speckled-like pattern in the germinal center</fullName>
    </alternativeName>
</protein>
<evidence type="ECO:0000259" key="11">
    <source>
        <dbReference type="Pfam" id="PF00350"/>
    </source>
</evidence>
<dbReference type="InterPro" id="IPR027417">
    <property type="entry name" value="P-loop_NTPase"/>
</dbReference>
<gene>
    <name evidence="12" type="primary">Nuggc_1</name>
    <name evidence="12" type="ORF">FOF47_R16959</name>
</gene>
<evidence type="ECO:0000256" key="2">
    <source>
        <dbReference type="ARBA" id="ARBA00022741"/>
    </source>
</evidence>
<dbReference type="AlphaFoldDB" id="A0A6G1ARR9"/>
<evidence type="ECO:0000256" key="3">
    <source>
        <dbReference type="ARBA" id="ARBA00022801"/>
    </source>
</evidence>
<organism evidence="12 13">
    <name type="scientific">Crocuta crocuta</name>
    <name type="common">Spotted hyena</name>
    <dbReference type="NCBI Taxonomy" id="9678"/>
    <lineage>
        <taxon>Eukaryota</taxon>
        <taxon>Metazoa</taxon>
        <taxon>Chordata</taxon>
        <taxon>Craniata</taxon>
        <taxon>Vertebrata</taxon>
        <taxon>Euteleostomi</taxon>
        <taxon>Mammalia</taxon>
        <taxon>Eutheria</taxon>
        <taxon>Laurasiatheria</taxon>
        <taxon>Carnivora</taxon>
        <taxon>Feliformia</taxon>
        <taxon>Hyaenidae</taxon>
        <taxon>Crocuta</taxon>
    </lineage>
</organism>
<dbReference type="PANTHER" id="PTHR47308">
    <property type="entry name" value="NUCLEAR GTPASE SLIP-GC"/>
    <property type="match status" value="1"/>
</dbReference>
<name>A0A6G1ARR9_CROCR</name>
<dbReference type="InterPro" id="IPR045063">
    <property type="entry name" value="Dynamin_N"/>
</dbReference>
<evidence type="ECO:0000256" key="10">
    <source>
        <dbReference type="SAM" id="MobiDB-lite"/>
    </source>
</evidence>
<keyword evidence="2" id="KW-0547">Nucleotide-binding</keyword>
<dbReference type="GO" id="GO:0016607">
    <property type="term" value="C:nuclear speck"/>
    <property type="evidence" value="ECO:0007669"/>
    <property type="project" value="UniProtKB-SubCell"/>
</dbReference>
<evidence type="ECO:0000256" key="7">
    <source>
        <dbReference type="ARBA" id="ARBA00054147"/>
    </source>
</evidence>
<dbReference type="SUPFAM" id="SSF52540">
    <property type="entry name" value="P-loop containing nucleoside triphosphate hydrolases"/>
    <property type="match status" value="1"/>
</dbReference>
<dbReference type="Proteomes" id="UP000475037">
    <property type="component" value="Unassembled WGS sequence"/>
</dbReference>
<dbReference type="InterPro" id="IPR053082">
    <property type="entry name" value="Nuclear_GTPase_SLIP-GC"/>
</dbReference>
<evidence type="ECO:0000313" key="13">
    <source>
        <dbReference type="Proteomes" id="UP000475037"/>
    </source>
</evidence>
<evidence type="ECO:0000256" key="9">
    <source>
        <dbReference type="ARBA" id="ARBA00080899"/>
    </source>
</evidence>
<feature type="non-terminal residue" evidence="12">
    <location>
        <position position="779"/>
    </location>
</feature>
<reference evidence="12 13" key="1">
    <citation type="submission" date="2019-11" db="EMBL/GenBank/DDBJ databases">
        <authorList>
            <person name="Yang C."/>
            <person name="Li F."/>
        </authorList>
    </citation>
    <scope>NUCLEOTIDE SEQUENCE [LARGE SCALE GENOMIC DNA]</scope>
    <source>
        <strain evidence="12">KB4526</strain>
        <tissue evidence="12">Muscle</tissue>
    </source>
</reference>
<keyword evidence="5" id="KW-0342">GTP-binding</keyword>
<dbReference type="FunFam" id="3.40.50.300:FF:001102">
    <property type="entry name" value="Nuclear GTPase, germinal center-associated"/>
    <property type="match status" value="1"/>
</dbReference>
<dbReference type="GO" id="GO:0003924">
    <property type="term" value="F:GTPase activity"/>
    <property type="evidence" value="ECO:0007669"/>
    <property type="project" value="TreeGrafter"/>
</dbReference>
<evidence type="ECO:0000256" key="8">
    <source>
        <dbReference type="ARBA" id="ARBA00073579"/>
    </source>
</evidence>
<dbReference type="CDD" id="cd00882">
    <property type="entry name" value="Ras_like_GTPase"/>
    <property type="match status" value="1"/>
</dbReference>
<keyword evidence="6" id="KW-0539">Nucleus</keyword>
<evidence type="ECO:0000313" key="12">
    <source>
        <dbReference type="EMBL" id="KAF0878267.1"/>
    </source>
</evidence>
<feature type="non-terminal residue" evidence="12">
    <location>
        <position position="1"/>
    </location>
</feature>
<dbReference type="Gene3D" id="3.40.50.300">
    <property type="entry name" value="P-loop containing nucleotide triphosphate hydrolases"/>
    <property type="match status" value="2"/>
</dbReference>
<feature type="domain" description="Dynamin N-terminal" evidence="11">
    <location>
        <begin position="89"/>
        <end position="309"/>
    </location>
</feature>
<dbReference type="FunFam" id="3.40.50.300:FF:001353">
    <property type="entry name" value="Nuclear GTPase, germinal center associated"/>
    <property type="match status" value="1"/>
</dbReference>
<evidence type="ECO:0000256" key="5">
    <source>
        <dbReference type="ARBA" id="ARBA00023134"/>
    </source>
</evidence>
<keyword evidence="4" id="KW-0175">Coiled coil</keyword>
<comment type="function">
    <text evidence="7">Nuclear GTPase found in germinal center B-cells, where it may inhibit function of the activation-induced cytidine deaminase AICDA. Reduces somatic hypermutation in B-cells which may enhance genome stability.</text>
</comment>
<dbReference type="GO" id="GO:0005525">
    <property type="term" value="F:GTP binding"/>
    <property type="evidence" value="ECO:0007669"/>
    <property type="project" value="UniProtKB-KW"/>
</dbReference>
<comment type="caution">
    <text evidence="12">The sequence shown here is derived from an EMBL/GenBank/DDBJ whole genome shotgun (WGS) entry which is preliminary data.</text>
</comment>
<keyword evidence="13" id="KW-1185">Reference proteome</keyword>
<proteinExistence type="predicted"/>
<evidence type="ECO:0000256" key="6">
    <source>
        <dbReference type="ARBA" id="ARBA00023242"/>
    </source>
</evidence>
<feature type="region of interest" description="Disordered" evidence="10">
    <location>
        <begin position="1"/>
        <end position="21"/>
    </location>
</feature>
<comment type="subcellular location">
    <subcellularLocation>
        <location evidence="1">Nucleus speckle</location>
    </subcellularLocation>
</comment>